<protein>
    <submittedName>
        <fullName evidence="1">Uncharacterized protein</fullName>
    </submittedName>
</protein>
<dbReference type="AlphaFoldDB" id="A0A5J4Q4L2"/>
<proteinExistence type="predicted"/>
<reference evidence="1" key="1">
    <citation type="submission" date="2019-03" db="EMBL/GenBank/DDBJ databases">
        <title>Single cell metagenomics reveals metabolic interactions within the superorganism composed of flagellate Streblomastix strix and complex community of Bacteroidetes bacteria on its surface.</title>
        <authorList>
            <person name="Treitli S.C."/>
            <person name="Kolisko M."/>
            <person name="Husnik F."/>
            <person name="Keeling P."/>
            <person name="Hampl V."/>
        </authorList>
    </citation>
    <scope>NUCLEOTIDE SEQUENCE</scope>
    <source>
        <strain evidence="1">STM</strain>
    </source>
</reference>
<name>A0A5J4Q4L2_9ZZZZ</name>
<evidence type="ECO:0000313" key="1">
    <source>
        <dbReference type="EMBL" id="KAA6315751.1"/>
    </source>
</evidence>
<organism evidence="1">
    <name type="scientific">termite gut metagenome</name>
    <dbReference type="NCBI Taxonomy" id="433724"/>
    <lineage>
        <taxon>unclassified sequences</taxon>
        <taxon>metagenomes</taxon>
        <taxon>organismal metagenomes</taxon>
    </lineage>
</organism>
<sequence length="119" mass="13979">MFAERVCTCLILPVHIVAAPCAQPCDSVCTGFLPSVHILFTVRAQYLNRVRKKRYENPFTRFIGYRIYWFNKTNIVKKRVDTIQKIYFWLNLVNSIVLESSIGAVEIEYHIGKFIIKYE</sequence>
<accession>A0A5J4Q4L2</accession>
<gene>
    <name evidence="1" type="ORF">EZS27_033835</name>
</gene>
<dbReference type="EMBL" id="SNRY01005133">
    <property type="protein sequence ID" value="KAA6315751.1"/>
    <property type="molecule type" value="Genomic_DNA"/>
</dbReference>
<comment type="caution">
    <text evidence="1">The sequence shown here is derived from an EMBL/GenBank/DDBJ whole genome shotgun (WGS) entry which is preliminary data.</text>
</comment>